<evidence type="ECO:0000256" key="2">
    <source>
        <dbReference type="SAM" id="MobiDB-lite"/>
    </source>
</evidence>
<protein>
    <recommendedName>
        <fullName evidence="3">Effector-associated domain-containing protein</fullName>
    </recommendedName>
</protein>
<dbReference type="Proteomes" id="UP000323569">
    <property type="component" value="Unassembled WGS sequence"/>
</dbReference>
<feature type="repeat" description="TPR" evidence="1">
    <location>
        <begin position="744"/>
        <end position="777"/>
    </location>
</feature>
<dbReference type="AlphaFoldDB" id="A0A5A5RAQ9"/>
<feature type="repeat" description="TPR" evidence="1">
    <location>
        <begin position="704"/>
        <end position="737"/>
    </location>
</feature>
<evidence type="ECO:0000259" key="3">
    <source>
        <dbReference type="Pfam" id="PF19959"/>
    </source>
</evidence>
<dbReference type="RefSeq" id="WP_149979521.1">
    <property type="nucleotide sequence ID" value="NZ_BHVO01000076.1"/>
</dbReference>
<dbReference type="PANTHER" id="PTHR10098">
    <property type="entry name" value="RAPSYN-RELATED"/>
    <property type="match status" value="1"/>
</dbReference>
<feature type="domain" description="Effector-associated" evidence="3">
    <location>
        <begin position="7"/>
        <end position="127"/>
    </location>
</feature>
<dbReference type="PROSITE" id="PS50005">
    <property type="entry name" value="TPR"/>
    <property type="match status" value="4"/>
</dbReference>
<feature type="region of interest" description="Disordered" evidence="2">
    <location>
        <begin position="123"/>
        <end position="157"/>
    </location>
</feature>
<feature type="compositionally biased region" description="Basic and acidic residues" evidence="2">
    <location>
        <begin position="123"/>
        <end position="134"/>
    </location>
</feature>
<evidence type="ECO:0000313" key="4">
    <source>
        <dbReference type="EMBL" id="GCA71965.1"/>
    </source>
</evidence>
<sequence length="919" mass="104668">MPKKSYGETVEKRVKRLFEVLLDHVAHCQCEDNDWGVKLALGEEGKLLRVETNLAALVRLAEQKGEKLTKDQVRDAISHYLADYLGILRDERFKQQGSEEWRFSLTLWAKCGDKTTNLTKFSEEWHKRRSEPSKKAVTKPEATAQSSPQPLTTSGLVDTQLPPVRRWQGRREELQELQTALGNDHLRLIEITAAGGYGKTALARKFTDQLTADWPVLWVNFNQPYPLAQFGRWLLEELKQNYDEKWNDGQLIDAISKGLTAKPCLLVLNNLETVLTAPVNLVYQQFLQKWLNTESSSKLLVTSREQLKFPVNLQDYYYSWPLKGLKEADAMRYVTEDRGLTGSDEELAQFVDKMGGHPLLMELVCSLMKDKFGKGVSVTESQNLGLNMFDVEGYHRDTETCVREVITASLARLSKEFRESLTRLSVLRENFDDRLAQGLIPAITEEDLRYLARLSLLQEFPPEYNVKPRQFQFLPLISMVVQDQANAEVLRSAHQLALNYYLAHLPVPPWESLEDLKEYLEAFHHAGELGEWQLAYDILNEERGGEEKNKSVEEFLDLQGFYRKRAELYEEIIAGSQREQDCYRNSLNRLGLCYDSLGQYEKAIAYHQQCHDISKEIGYQQGVAISLCGLGNCYDNLGQYEKAIALYQQYHDISEEIGYRRGVANSLCGLGNCYKSLGQYEKAIAHYQQYHDISEEIGYQQGVAISLCGLGNCYDNLGQYEKAIAHYQQYHDISEEIGYRRGVANSLCGLGNCYYDLGQYEKAIALYQQCHDISEKIGDRQGGAISLGNLGNCYNDLGQYQKAIAYLQQHHDISEEIGFRQGVAISLHNTGEALRKLENYSEAESKIQASLVISQKIKFKELTARSLKVLAEIAHQTNRPELALSHCQQALELCQELGIPLVKDCEELLGQIQATLENN</sequence>
<organism evidence="4 5">
    <name type="scientific">Microcystis aeruginosa NIES-2519</name>
    <dbReference type="NCBI Taxonomy" id="2303981"/>
    <lineage>
        <taxon>Bacteria</taxon>
        <taxon>Bacillati</taxon>
        <taxon>Cyanobacteriota</taxon>
        <taxon>Cyanophyceae</taxon>
        <taxon>Oscillatoriophycideae</taxon>
        <taxon>Chroococcales</taxon>
        <taxon>Microcystaceae</taxon>
        <taxon>Microcystis</taxon>
    </lineage>
</organism>
<evidence type="ECO:0000313" key="5">
    <source>
        <dbReference type="Proteomes" id="UP000323569"/>
    </source>
</evidence>
<dbReference type="InterPro" id="IPR027417">
    <property type="entry name" value="P-loop_NTPase"/>
</dbReference>
<dbReference type="Gene3D" id="3.40.50.300">
    <property type="entry name" value="P-loop containing nucleotide triphosphate hydrolases"/>
    <property type="match status" value="1"/>
</dbReference>
<comment type="caution">
    <text evidence="4">The sequence shown here is derived from an EMBL/GenBank/DDBJ whole genome shotgun (WGS) entry which is preliminary data.</text>
</comment>
<dbReference type="Pfam" id="PF19959">
    <property type="entry name" value="EAD4"/>
    <property type="match status" value="1"/>
</dbReference>
<evidence type="ECO:0000256" key="1">
    <source>
        <dbReference type="PROSITE-ProRule" id="PRU00339"/>
    </source>
</evidence>
<dbReference type="SUPFAM" id="SSF48452">
    <property type="entry name" value="TPR-like"/>
    <property type="match status" value="2"/>
</dbReference>
<feature type="repeat" description="TPR" evidence="1">
    <location>
        <begin position="664"/>
        <end position="697"/>
    </location>
</feature>
<keyword evidence="1" id="KW-0802">TPR repeat</keyword>
<gene>
    <name evidence="4" type="ORF">MiYa_03511</name>
</gene>
<accession>A0A5A5RAQ9</accession>
<proteinExistence type="predicted"/>
<dbReference type="InterPro" id="IPR045434">
    <property type="entry name" value="EAD4"/>
</dbReference>
<reference evidence="4 5" key="1">
    <citation type="submission" date="2018-09" db="EMBL/GenBank/DDBJ databases">
        <title>Evolutionary history of phycoerythrin pigmentation in the water bloom-forming cyanobacterium Microcystis aeruginosa.</title>
        <authorList>
            <person name="Tanabe Y."/>
            <person name="Tanabe Y."/>
            <person name="Yamaguchi H."/>
        </authorList>
    </citation>
    <scope>NUCLEOTIDE SEQUENCE [LARGE SCALE GENOMIC DNA]</scope>
    <source>
        <strain evidence="4 5">NIES-2519</strain>
    </source>
</reference>
<dbReference type="InterPro" id="IPR019734">
    <property type="entry name" value="TPR_rpt"/>
</dbReference>
<feature type="repeat" description="TPR" evidence="1">
    <location>
        <begin position="624"/>
        <end position="657"/>
    </location>
</feature>
<dbReference type="EMBL" id="BHVO01000076">
    <property type="protein sequence ID" value="GCA71965.1"/>
    <property type="molecule type" value="Genomic_DNA"/>
</dbReference>
<dbReference type="Pfam" id="PF13424">
    <property type="entry name" value="TPR_12"/>
    <property type="match status" value="4"/>
</dbReference>
<dbReference type="SMART" id="SM00028">
    <property type="entry name" value="TPR"/>
    <property type="match status" value="8"/>
</dbReference>
<feature type="compositionally biased region" description="Polar residues" evidence="2">
    <location>
        <begin position="143"/>
        <end position="157"/>
    </location>
</feature>
<dbReference type="SUPFAM" id="SSF52540">
    <property type="entry name" value="P-loop containing nucleoside triphosphate hydrolases"/>
    <property type="match status" value="1"/>
</dbReference>
<dbReference type="Gene3D" id="1.25.40.10">
    <property type="entry name" value="Tetratricopeptide repeat domain"/>
    <property type="match status" value="2"/>
</dbReference>
<name>A0A5A5RAQ9_MICAE</name>
<dbReference type="InterPro" id="IPR011990">
    <property type="entry name" value="TPR-like_helical_dom_sf"/>
</dbReference>